<sequence>SSNRCEVLLYVFADQKVVPREYQYLSLNTPEQIYYLEPRGGVFYLEYGEQIYLGDLGYYLSELLSSSLAGDQYYLTKMRGDISADNMVDIELIWYEAERYLDSDGDGWSDEEEAIAGTNPNKVDTDGDGMLDPVDPFPLERRSPFGCGLAIAIIPSLTVGFCIWLICRRKVADGD</sequence>
<proteinExistence type="predicted"/>
<keyword evidence="2" id="KW-0964">Secreted</keyword>
<evidence type="ECO:0000256" key="1">
    <source>
        <dbReference type="ARBA" id="ARBA00004613"/>
    </source>
</evidence>
<dbReference type="Pfam" id="PF18884">
    <property type="entry name" value="TSP3_bac"/>
    <property type="match status" value="1"/>
</dbReference>
<gene>
    <name evidence="6" type="ORF">S06H3_48673</name>
</gene>
<dbReference type="InterPro" id="IPR028974">
    <property type="entry name" value="TSP_type-3_rpt"/>
</dbReference>
<keyword evidence="3" id="KW-0732">Signal</keyword>
<evidence type="ECO:0000256" key="3">
    <source>
        <dbReference type="ARBA" id="ARBA00022729"/>
    </source>
</evidence>
<protein>
    <submittedName>
        <fullName evidence="6">Uncharacterized protein</fullName>
    </submittedName>
</protein>
<name>X1PYI6_9ZZZZ</name>
<comment type="caution">
    <text evidence="6">The sequence shown here is derived from an EMBL/GenBank/DDBJ whole genome shotgun (WGS) entry which is preliminary data.</text>
</comment>
<keyword evidence="5" id="KW-0812">Transmembrane</keyword>
<feature type="non-terminal residue" evidence="6">
    <location>
        <position position="1"/>
    </location>
</feature>
<evidence type="ECO:0000256" key="4">
    <source>
        <dbReference type="ARBA" id="ARBA00022837"/>
    </source>
</evidence>
<accession>X1PYI6</accession>
<reference evidence="6" key="1">
    <citation type="journal article" date="2014" name="Front. Microbiol.">
        <title>High frequency of phylogenetically diverse reductive dehalogenase-homologous genes in deep subseafloor sedimentary metagenomes.</title>
        <authorList>
            <person name="Kawai M."/>
            <person name="Futagami T."/>
            <person name="Toyoda A."/>
            <person name="Takaki Y."/>
            <person name="Nishi S."/>
            <person name="Hori S."/>
            <person name="Arai W."/>
            <person name="Tsubouchi T."/>
            <person name="Morono Y."/>
            <person name="Uchiyama I."/>
            <person name="Ito T."/>
            <person name="Fujiyama A."/>
            <person name="Inagaki F."/>
            <person name="Takami H."/>
        </authorList>
    </citation>
    <scope>NUCLEOTIDE SEQUENCE</scope>
    <source>
        <strain evidence="6">Expedition CK06-06</strain>
    </source>
</reference>
<keyword evidence="4" id="KW-0106">Calcium</keyword>
<dbReference type="InterPro" id="IPR059100">
    <property type="entry name" value="TSP3_bac"/>
</dbReference>
<organism evidence="6">
    <name type="scientific">marine sediment metagenome</name>
    <dbReference type="NCBI Taxonomy" id="412755"/>
    <lineage>
        <taxon>unclassified sequences</taxon>
        <taxon>metagenomes</taxon>
        <taxon>ecological metagenomes</taxon>
    </lineage>
</organism>
<dbReference type="EMBL" id="BARV01030669">
    <property type="protein sequence ID" value="GAI43935.1"/>
    <property type="molecule type" value="Genomic_DNA"/>
</dbReference>
<comment type="subcellular location">
    <subcellularLocation>
        <location evidence="1">Secreted</location>
    </subcellularLocation>
</comment>
<keyword evidence="5" id="KW-1133">Transmembrane helix</keyword>
<dbReference type="GO" id="GO:0005509">
    <property type="term" value="F:calcium ion binding"/>
    <property type="evidence" value="ECO:0007669"/>
    <property type="project" value="InterPro"/>
</dbReference>
<keyword evidence="5" id="KW-0472">Membrane</keyword>
<evidence type="ECO:0000256" key="5">
    <source>
        <dbReference type="SAM" id="Phobius"/>
    </source>
</evidence>
<dbReference type="AlphaFoldDB" id="X1PYI6"/>
<dbReference type="Gene3D" id="4.10.1080.10">
    <property type="entry name" value="TSP type-3 repeat"/>
    <property type="match status" value="1"/>
</dbReference>
<evidence type="ECO:0000313" key="6">
    <source>
        <dbReference type="EMBL" id="GAI43935.1"/>
    </source>
</evidence>
<feature type="transmembrane region" description="Helical" evidence="5">
    <location>
        <begin position="148"/>
        <end position="167"/>
    </location>
</feature>
<dbReference type="SUPFAM" id="SSF103647">
    <property type="entry name" value="TSP type-3 repeat"/>
    <property type="match status" value="1"/>
</dbReference>
<evidence type="ECO:0000256" key="2">
    <source>
        <dbReference type="ARBA" id="ARBA00022525"/>
    </source>
</evidence>